<dbReference type="InParanoid" id="E9GB40"/>
<dbReference type="KEGG" id="dpx:DAPPUDRAFT_100684"/>
<dbReference type="EMBL" id="GL732537">
    <property type="protein sequence ID" value="EFX83434.1"/>
    <property type="molecule type" value="Genomic_DNA"/>
</dbReference>
<proteinExistence type="predicted"/>
<dbReference type="HOGENOM" id="CLU_1612460_0_0_1"/>
<organism evidence="1 2">
    <name type="scientific">Daphnia pulex</name>
    <name type="common">Water flea</name>
    <dbReference type="NCBI Taxonomy" id="6669"/>
    <lineage>
        <taxon>Eukaryota</taxon>
        <taxon>Metazoa</taxon>
        <taxon>Ecdysozoa</taxon>
        <taxon>Arthropoda</taxon>
        <taxon>Crustacea</taxon>
        <taxon>Branchiopoda</taxon>
        <taxon>Diplostraca</taxon>
        <taxon>Cladocera</taxon>
        <taxon>Anomopoda</taxon>
        <taxon>Daphniidae</taxon>
        <taxon>Daphnia</taxon>
    </lineage>
</organism>
<dbReference type="AlphaFoldDB" id="E9GB40"/>
<keyword evidence="2" id="KW-1185">Reference proteome</keyword>
<protein>
    <submittedName>
        <fullName evidence="1">Uncharacterized protein</fullName>
    </submittedName>
</protein>
<accession>E9GB40</accession>
<dbReference type="Proteomes" id="UP000000305">
    <property type="component" value="Unassembled WGS sequence"/>
</dbReference>
<name>E9GB40_DAPPU</name>
<reference evidence="1 2" key="1">
    <citation type="journal article" date="2011" name="Science">
        <title>The ecoresponsive genome of Daphnia pulex.</title>
        <authorList>
            <person name="Colbourne J.K."/>
            <person name="Pfrender M.E."/>
            <person name="Gilbert D."/>
            <person name="Thomas W.K."/>
            <person name="Tucker A."/>
            <person name="Oakley T.H."/>
            <person name="Tokishita S."/>
            <person name="Aerts A."/>
            <person name="Arnold G.J."/>
            <person name="Basu M.K."/>
            <person name="Bauer D.J."/>
            <person name="Caceres C.E."/>
            <person name="Carmel L."/>
            <person name="Casola C."/>
            <person name="Choi J.H."/>
            <person name="Detter J.C."/>
            <person name="Dong Q."/>
            <person name="Dusheyko S."/>
            <person name="Eads B.D."/>
            <person name="Frohlich T."/>
            <person name="Geiler-Samerotte K.A."/>
            <person name="Gerlach D."/>
            <person name="Hatcher P."/>
            <person name="Jogdeo S."/>
            <person name="Krijgsveld J."/>
            <person name="Kriventseva E.V."/>
            <person name="Kultz D."/>
            <person name="Laforsch C."/>
            <person name="Lindquist E."/>
            <person name="Lopez J."/>
            <person name="Manak J.R."/>
            <person name="Muller J."/>
            <person name="Pangilinan J."/>
            <person name="Patwardhan R.P."/>
            <person name="Pitluck S."/>
            <person name="Pritham E.J."/>
            <person name="Rechtsteiner A."/>
            <person name="Rho M."/>
            <person name="Rogozin I.B."/>
            <person name="Sakarya O."/>
            <person name="Salamov A."/>
            <person name="Schaack S."/>
            <person name="Shapiro H."/>
            <person name="Shiga Y."/>
            <person name="Skalitzky C."/>
            <person name="Smith Z."/>
            <person name="Souvorov A."/>
            <person name="Sung W."/>
            <person name="Tang Z."/>
            <person name="Tsuchiya D."/>
            <person name="Tu H."/>
            <person name="Vos H."/>
            <person name="Wang M."/>
            <person name="Wolf Y.I."/>
            <person name="Yamagata H."/>
            <person name="Yamada T."/>
            <person name="Ye Y."/>
            <person name="Shaw J.R."/>
            <person name="Andrews J."/>
            <person name="Crease T.J."/>
            <person name="Tang H."/>
            <person name="Lucas S.M."/>
            <person name="Robertson H.M."/>
            <person name="Bork P."/>
            <person name="Koonin E.V."/>
            <person name="Zdobnov E.M."/>
            <person name="Grigoriev I.V."/>
            <person name="Lynch M."/>
            <person name="Boore J.L."/>
        </authorList>
    </citation>
    <scope>NUCLEOTIDE SEQUENCE [LARGE SCALE GENOMIC DNA]</scope>
</reference>
<evidence type="ECO:0000313" key="2">
    <source>
        <dbReference type="Proteomes" id="UP000000305"/>
    </source>
</evidence>
<evidence type="ECO:0000313" key="1">
    <source>
        <dbReference type="EMBL" id="EFX83434.1"/>
    </source>
</evidence>
<sequence>MRSLSAYHSKILYLKLLLQSIWKLIGDKGRFFFFRLQRQTVGVLAQMNEIAVANQNFTPADRPAGQLACPSRLKVAGNITCKTRCGSVEVGQRLGENWTFFVLHHYQTDPSKVTEIITLNVPCDGGVTSTGPLLVKGSPSRVELQLLKQSTMLVLFRNVTSMKTS</sequence>
<gene>
    <name evidence="1" type="ORF">DAPPUDRAFT_100684</name>
</gene>